<comment type="caution">
    <text evidence="2">The sequence shown here is derived from an EMBL/GenBank/DDBJ whole genome shotgun (WGS) entry which is preliminary data.</text>
</comment>
<evidence type="ECO:0000313" key="3">
    <source>
        <dbReference type="Proteomes" id="UP001528920"/>
    </source>
</evidence>
<keyword evidence="3" id="KW-1185">Reference proteome</keyword>
<dbReference type="EMBL" id="JAKJSC010000007">
    <property type="protein sequence ID" value="MDE5420050.1"/>
    <property type="molecule type" value="Genomic_DNA"/>
</dbReference>
<organism evidence="2 3">
    <name type="scientific">Paralabilibaculum antarcticum</name>
    <dbReference type="NCBI Taxonomy" id="2912572"/>
    <lineage>
        <taxon>Bacteria</taxon>
        <taxon>Pseudomonadati</taxon>
        <taxon>Bacteroidota</taxon>
        <taxon>Bacteroidia</taxon>
        <taxon>Marinilabiliales</taxon>
        <taxon>Marinifilaceae</taxon>
        <taxon>Paralabilibaculum</taxon>
    </lineage>
</organism>
<accession>A0ABT5VXC0</accession>
<name>A0ABT5VXC0_9BACT</name>
<keyword evidence="1" id="KW-0812">Transmembrane</keyword>
<gene>
    <name evidence="2" type="ORF">L3049_18830</name>
</gene>
<proteinExistence type="predicted"/>
<dbReference type="Proteomes" id="UP001528920">
    <property type="component" value="Unassembled WGS sequence"/>
</dbReference>
<feature type="transmembrane region" description="Helical" evidence="1">
    <location>
        <begin position="40"/>
        <end position="61"/>
    </location>
</feature>
<reference evidence="2 3" key="1">
    <citation type="submission" date="2022-01" db="EMBL/GenBank/DDBJ databases">
        <title>Labilibaculum sp. nov, a marine bacterium isolated from Antarctica.</title>
        <authorList>
            <person name="Dai W."/>
        </authorList>
    </citation>
    <scope>NUCLEOTIDE SEQUENCE [LARGE SCALE GENOMIC DNA]</scope>
    <source>
        <strain evidence="2 3">DW002</strain>
    </source>
</reference>
<dbReference type="RefSeq" id="WP_275111381.1">
    <property type="nucleotide sequence ID" value="NZ_JAKJSC010000007.1"/>
</dbReference>
<sequence>MTNNKPLRIFLMLFCIFLLSVVFTAFDMPFGETNTAAYDLGYAVGLALRNMLKIVLTLAIARMVYLKIKSFEALG</sequence>
<evidence type="ECO:0000256" key="1">
    <source>
        <dbReference type="SAM" id="Phobius"/>
    </source>
</evidence>
<evidence type="ECO:0000313" key="2">
    <source>
        <dbReference type="EMBL" id="MDE5420050.1"/>
    </source>
</evidence>
<protein>
    <submittedName>
        <fullName evidence="2">Uncharacterized protein</fullName>
    </submittedName>
</protein>
<keyword evidence="1" id="KW-0472">Membrane</keyword>
<keyword evidence="1" id="KW-1133">Transmembrane helix</keyword>